<feature type="transmembrane region" description="Helical" evidence="6">
    <location>
        <begin position="414"/>
        <end position="435"/>
    </location>
</feature>
<accession>A0A1M6EQA8</accession>
<feature type="transmembrane region" description="Helical" evidence="6">
    <location>
        <begin position="227"/>
        <end position="250"/>
    </location>
</feature>
<proteinExistence type="inferred from homology"/>
<protein>
    <recommendedName>
        <fullName evidence="6">Phosphate transporter</fullName>
    </recommendedName>
</protein>
<dbReference type="Proteomes" id="UP000184488">
    <property type="component" value="Unassembled WGS sequence"/>
</dbReference>
<keyword evidence="8" id="KW-1185">Reference proteome</keyword>
<keyword evidence="6" id="KW-0592">Phosphate transport</keyword>
<feature type="transmembrane region" description="Helical" evidence="6">
    <location>
        <begin position="42"/>
        <end position="61"/>
    </location>
</feature>
<dbReference type="Pfam" id="PF01384">
    <property type="entry name" value="PHO4"/>
    <property type="match status" value="1"/>
</dbReference>
<evidence type="ECO:0000313" key="7">
    <source>
        <dbReference type="EMBL" id="SHI87625.1"/>
    </source>
</evidence>
<feature type="transmembrane region" description="Helical" evidence="6">
    <location>
        <begin position="186"/>
        <end position="207"/>
    </location>
</feature>
<comment type="similarity">
    <text evidence="6">Belongs to the inorganic phosphate transporter (PiT) (TC 2.A.20) family.</text>
</comment>
<evidence type="ECO:0000256" key="6">
    <source>
        <dbReference type="RuleBase" id="RU363058"/>
    </source>
</evidence>
<feature type="transmembrane region" description="Helical" evidence="6">
    <location>
        <begin position="73"/>
        <end position="94"/>
    </location>
</feature>
<keyword evidence="5 6" id="KW-0472">Membrane</keyword>
<dbReference type="InterPro" id="IPR001204">
    <property type="entry name" value="Phos_transporter"/>
</dbReference>
<dbReference type="EMBL" id="FQZI01000003">
    <property type="protein sequence ID" value="SHI87625.1"/>
    <property type="molecule type" value="Genomic_DNA"/>
</dbReference>
<dbReference type="PANTHER" id="PTHR11101">
    <property type="entry name" value="PHOSPHATE TRANSPORTER"/>
    <property type="match status" value="1"/>
</dbReference>
<evidence type="ECO:0000256" key="3">
    <source>
        <dbReference type="ARBA" id="ARBA00022692"/>
    </source>
</evidence>
<dbReference type="OrthoDB" id="9779554at2"/>
<dbReference type="GO" id="GO:0016020">
    <property type="term" value="C:membrane"/>
    <property type="evidence" value="ECO:0007669"/>
    <property type="project" value="UniProtKB-SubCell"/>
</dbReference>
<evidence type="ECO:0000256" key="2">
    <source>
        <dbReference type="ARBA" id="ARBA00022448"/>
    </source>
</evidence>
<keyword evidence="2 6" id="KW-0813">Transport</keyword>
<evidence type="ECO:0000256" key="5">
    <source>
        <dbReference type="ARBA" id="ARBA00023136"/>
    </source>
</evidence>
<dbReference type="GO" id="GO:0035435">
    <property type="term" value="P:phosphate ion transmembrane transport"/>
    <property type="evidence" value="ECO:0007669"/>
    <property type="project" value="TreeGrafter"/>
</dbReference>
<keyword evidence="4 6" id="KW-1133">Transmembrane helix</keyword>
<sequence>MTLLIIIIILALIFDYINGFHDAANSIATIVATKVLTPFQAVLWAAFFNFLAYWVFGFGVADTVAKTAKTSSIDLVVILAGIIAAIIWNLFTWWKGIPSSSSHTLIGGFAGAALAHGFSGKVTDPSHYGFGIVNWFKAAKEGELLPSGVLVIIAFIALAPIVGMIISYCVSLWFMHSAKKSIYPKIFTVAFLASTVWFLSTVMKGYSEIKKPRFQSEFWSVVGEPENIKWLLVGFIVFALGTICLLFSSFSAGKAESILKKTQLLSSAAFSLGHGGNDSQKVMGIIAAAVAVYINTSGVDVMQMPEWLQVVLPNEEKGIKAHMPEWIPLACYTVIGLGTLSGGWKIVKTMGSKITKVTAFEGVVAESAGALTLFITEHFKIPVSTTHTITGSIIGVGVTKRVSAVRWGVTVNLLWAWILTIPVSAVLATITYFILRIFI</sequence>
<feature type="transmembrane region" description="Helical" evidence="6">
    <location>
        <begin position="326"/>
        <end position="347"/>
    </location>
</feature>
<dbReference type="RefSeq" id="WP_073310776.1">
    <property type="nucleotide sequence ID" value="NZ_FQZI01000003.1"/>
</dbReference>
<comment type="subcellular location">
    <subcellularLocation>
        <location evidence="1 6">Membrane</location>
        <topology evidence="1 6">Multi-pass membrane protein</topology>
    </subcellularLocation>
</comment>
<evidence type="ECO:0000256" key="4">
    <source>
        <dbReference type="ARBA" id="ARBA00022989"/>
    </source>
</evidence>
<name>A0A1M6EQA8_9FLAO</name>
<evidence type="ECO:0000313" key="8">
    <source>
        <dbReference type="Proteomes" id="UP000184488"/>
    </source>
</evidence>
<reference evidence="8" key="1">
    <citation type="submission" date="2016-11" db="EMBL/GenBank/DDBJ databases">
        <authorList>
            <person name="Varghese N."/>
            <person name="Submissions S."/>
        </authorList>
    </citation>
    <scope>NUCLEOTIDE SEQUENCE [LARGE SCALE GENOMIC DNA]</scope>
    <source>
        <strain evidence="8">DSM 18829</strain>
    </source>
</reference>
<evidence type="ECO:0000256" key="1">
    <source>
        <dbReference type="ARBA" id="ARBA00004141"/>
    </source>
</evidence>
<dbReference type="STRING" id="415425.SAMN05444363_1899"/>
<dbReference type="GO" id="GO:0005315">
    <property type="term" value="F:phosphate transmembrane transporter activity"/>
    <property type="evidence" value="ECO:0007669"/>
    <property type="project" value="InterPro"/>
</dbReference>
<keyword evidence="3 6" id="KW-0812">Transmembrane</keyword>
<dbReference type="AlphaFoldDB" id="A0A1M6EQA8"/>
<organism evidence="7 8">
    <name type="scientific">Flavobacterium terrae</name>
    <dbReference type="NCBI Taxonomy" id="415425"/>
    <lineage>
        <taxon>Bacteria</taxon>
        <taxon>Pseudomonadati</taxon>
        <taxon>Bacteroidota</taxon>
        <taxon>Flavobacteriia</taxon>
        <taxon>Flavobacteriales</taxon>
        <taxon>Flavobacteriaceae</taxon>
        <taxon>Flavobacterium</taxon>
    </lineage>
</organism>
<gene>
    <name evidence="7" type="ORF">SAMN05444363_1899</name>
</gene>
<feature type="transmembrane region" description="Helical" evidence="6">
    <location>
        <begin position="149"/>
        <end position="174"/>
    </location>
</feature>
<dbReference type="PANTHER" id="PTHR11101:SF80">
    <property type="entry name" value="PHOSPHATE TRANSPORTER"/>
    <property type="match status" value="1"/>
</dbReference>